<accession>A0A7L8AEC9</accession>
<gene>
    <name evidence="1" type="ORF">H9I45_13230</name>
</gene>
<organism evidence="1 2">
    <name type="scientific">Polaribacter haliotis</name>
    <dbReference type="NCBI Taxonomy" id="1888915"/>
    <lineage>
        <taxon>Bacteria</taxon>
        <taxon>Pseudomonadati</taxon>
        <taxon>Bacteroidota</taxon>
        <taxon>Flavobacteriia</taxon>
        <taxon>Flavobacteriales</taxon>
        <taxon>Flavobacteriaceae</taxon>
    </lineage>
</organism>
<dbReference type="EMBL" id="CP061813">
    <property type="protein sequence ID" value="QOD60294.1"/>
    <property type="molecule type" value="Genomic_DNA"/>
</dbReference>
<name>A0A7L8AEC9_9FLAO</name>
<evidence type="ECO:0008006" key="3">
    <source>
        <dbReference type="Google" id="ProtNLM"/>
    </source>
</evidence>
<dbReference type="KEGG" id="phal:H9I45_13230"/>
<dbReference type="AlphaFoldDB" id="A0A7L8AEC9"/>
<dbReference type="Proteomes" id="UP000516764">
    <property type="component" value="Chromosome"/>
</dbReference>
<protein>
    <recommendedName>
        <fullName evidence="3">Glutaminyl-tRNA synthetase</fullName>
    </recommendedName>
</protein>
<proteinExistence type="predicted"/>
<keyword evidence="2" id="KW-1185">Reference proteome</keyword>
<sequence>MRKYTNFVDIEKDLKMLSLERQIALEELKIVKSDFENQLKPLSLIGNFLKFASKYGLLVLVKKIFK</sequence>
<evidence type="ECO:0000313" key="2">
    <source>
        <dbReference type="Proteomes" id="UP000516764"/>
    </source>
</evidence>
<dbReference type="RefSeq" id="WP_088353929.1">
    <property type="nucleotide sequence ID" value="NZ_CP061813.1"/>
</dbReference>
<reference evidence="1 2" key="1">
    <citation type="journal article" date="2016" name="Int. J. Syst. Evol. Microbiol.">
        <title>Polaribacter haliotis sp. nov., isolated from the gut of abalone Haliotis discus hannai.</title>
        <authorList>
            <person name="Kim Y.O."/>
            <person name="Park I.S."/>
            <person name="Park S."/>
            <person name="Nam B.H."/>
            <person name="Park J.M."/>
            <person name="Kim D.G."/>
            <person name="Yoon J.H."/>
        </authorList>
    </citation>
    <scope>NUCLEOTIDE SEQUENCE [LARGE SCALE GENOMIC DNA]</scope>
    <source>
        <strain evidence="1 2">KCTC 52418</strain>
    </source>
</reference>
<evidence type="ECO:0000313" key="1">
    <source>
        <dbReference type="EMBL" id="QOD60294.1"/>
    </source>
</evidence>
<dbReference type="OrthoDB" id="1149272at2"/>